<dbReference type="Pfam" id="PF04707">
    <property type="entry name" value="PRELI"/>
    <property type="match status" value="1"/>
</dbReference>
<accession>E2A0P5</accession>
<dbReference type="InParanoid" id="E2A0P5"/>
<sequence length="214" mass="24187">MFLTDPPIPSPIVVMPRYRTRTPLTAKIARLARSMKESTETTILPYSWIAVCQAFFRRYPNPYSTHVLSEDTLYREVSGTSLFSTRIFRKRATTSLPSWAQKLVNNPQVLILEESVVDLGAKRLVSLTRNIDHKKLVVATETIEYIPTRGDPDKTLMTRHTSIRSPLGGLTGRMIEKVCHARAIRNVKRTLQGFLYVLAQQNGKPPGKPRIAIG</sequence>
<dbReference type="OMA" id="TETERMP"/>
<protein>
    <submittedName>
        <fullName evidence="2">PRELI domain-containing protein 1, mitochondrial</fullName>
    </submittedName>
</protein>
<gene>
    <name evidence="2" type="ORF">EAG_11240</name>
</gene>
<dbReference type="EMBL" id="GL435626">
    <property type="protein sequence ID" value="EFN72948.1"/>
    <property type="molecule type" value="Genomic_DNA"/>
</dbReference>
<feature type="domain" description="PRELI/MSF1" evidence="1">
    <location>
        <begin position="35"/>
        <end position="206"/>
    </location>
</feature>
<evidence type="ECO:0000259" key="1">
    <source>
        <dbReference type="PROSITE" id="PS50904"/>
    </source>
</evidence>
<dbReference type="Proteomes" id="UP000000311">
    <property type="component" value="Unassembled WGS sequence"/>
</dbReference>
<dbReference type="PROSITE" id="PS50904">
    <property type="entry name" value="PRELI_MSF1"/>
    <property type="match status" value="1"/>
</dbReference>
<dbReference type="AlphaFoldDB" id="E2A0P5"/>
<dbReference type="OrthoDB" id="341300at2759"/>
<name>E2A0P5_CAMFO</name>
<dbReference type="InterPro" id="IPR037365">
    <property type="entry name" value="Slowmo/Ups"/>
</dbReference>
<dbReference type="STRING" id="104421.E2A0P5"/>
<keyword evidence="3" id="KW-1185">Reference proteome</keyword>
<evidence type="ECO:0000313" key="2">
    <source>
        <dbReference type="EMBL" id="EFN72948.1"/>
    </source>
</evidence>
<dbReference type="PANTHER" id="PTHR11158">
    <property type="entry name" value="MSF1/PX19 RELATED"/>
    <property type="match status" value="1"/>
</dbReference>
<evidence type="ECO:0000313" key="3">
    <source>
        <dbReference type="Proteomes" id="UP000000311"/>
    </source>
</evidence>
<proteinExistence type="predicted"/>
<reference evidence="2 3" key="1">
    <citation type="journal article" date="2010" name="Science">
        <title>Genomic comparison of the ants Camponotus floridanus and Harpegnathos saltator.</title>
        <authorList>
            <person name="Bonasio R."/>
            <person name="Zhang G."/>
            <person name="Ye C."/>
            <person name="Mutti N.S."/>
            <person name="Fang X."/>
            <person name="Qin N."/>
            <person name="Donahue G."/>
            <person name="Yang P."/>
            <person name="Li Q."/>
            <person name="Li C."/>
            <person name="Zhang P."/>
            <person name="Huang Z."/>
            <person name="Berger S.L."/>
            <person name="Reinberg D."/>
            <person name="Wang J."/>
            <person name="Liebig J."/>
        </authorList>
    </citation>
    <scope>NUCLEOTIDE SEQUENCE [LARGE SCALE GENOMIC DNA]</scope>
    <source>
        <strain evidence="3">C129</strain>
    </source>
</reference>
<organism evidence="3">
    <name type="scientific">Camponotus floridanus</name>
    <name type="common">Florida carpenter ant</name>
    <dbReference type="NCBI Taxonomy" id="104421"/>
    <lineage>
        <taxon>Eukaryota</taxon>
        <taxon>Metazoa</taxon>
        <taxon>Ecdysozoa</taxon>
        <taxon>Arthropoda</taxon>
        <taxon>Hexapoda</taxon>
        <taxon>Insecta</taxon>
        <taxon>Pterygota</taxon>
        <taxon>Neoptera</taxon>
        <taxon>Endopterygota</taxon>
        <taxon>Hymenoptera</taxon>
        <taxon>Apocrita</taxon>
        <taxon>Aculeata</taxon>
        <taxon>Formicoidea</taxon>
        <taxon>Formicidae</taxon>
        <taxon>Formicinae</taxon>
        <taxon>Camponotus</taxon>
    </lineage>
</organism>
<dbReference type="InterPro" id="IPR006797">
    <property type="entry name" value="PRELI/MSF1_dom"/>
</dbReference>
<dbReference type="GO" id="GO:0005758">
    <property type="term" value="C:mitochondrial intermembrane space"/>
    <property type="evidence" value="ECO:0007669"/>
    <property type="project" value="InterPro"/>
</dbReference>